<evidence type="ECO:0000313" key="4">
    <source>
        <dbReference type="Proteomes" id="UP000049077"/>
    </source>
</evidence>
<sequence>MPLSVRIISSPDGESITEWNKPFPEDGGDIGRVLGVTMQLSDSTREVSSKHAIINKSARGYQVMDTSTNGVFINGATTALGKGNQSTLNDGDVLDIGRYRLLVSCFLPEKAKAQNINTQDMSNGLLGDDPFGSVRDPVEVELNQPVATPEPTLSARREEVVENDPFESDVVNSRSERQELNLSFIAIDDDPLAESDIQSAFPAHTSIMGSDDLISSSHSAETLSSFSSHPAQNQAEVTGQFFNHNHSFALSQHRVLEGCFQQQTEKALEMALNRLLSDIAPQGLESMFDDLMTPRFWQSKPKYWDMYKRYFNRQIDNRDWQIKFHAYFQDAMRLQKSLENDKS</sequence>
<reference evidence="5" key="1">
    <citation type="submission" date="2014-06" db="EMBL/GenBank/DDBJ databases">
        <authorList>
            <person name="Le Roux Frederique"/>
        </authorList>
    </citation>
    <scope>NUCLEOTIDE SEQUENCE [LARGE SCALE GENOMIC DNA]</scope>
    <source>
        <strain evidence="5">J5-5</strain>
    </source>
</reference>
<accession>A0A4R3PD63</accession>
<dbReference type="InterPro" id="IPR000253">
    <property type="entry name" value="FHA_dom"/>
</dbReference>
<evidence type="ECO:0000313" key="3">
    <source>
        <dbReference type="EMBL" id="CDT17708.1"/>
    </source>
</evidence>
<dbReference type="Pfam" id="PF00498">
    <property type="entry name" value="FHA"/>
    <property type="match status" value="1"/>
</dbReference>
<protein>
    <recommendedName>
        <fullName evidence="1">FHA domain-containing protein</fullName>
    </recommendedName>
</protein>
<comment type="caution">
    <text evidence="2">The sequence shown here is derived from an EMBL/GenBank/DDBJ whole genome shotgun (WGS) entry which is preliminary data.</text>
</comment>
<reference evidence="2 4" key="2">
    <citation type="submission" date="2014-06" db="EMBL/GenBank/DDBJ databases">
        <authorList>
            <person name="Le Roux F."/>
        </authorList>
    </citation>
    <scope>NUCLEOTIDE SEQUENCE</scope>
    <source>
        <strain evidence="3 4">J5-4</strain>
        <strain evidence="2">J5-5</strain>
    </source>
</reference>
<dbReference type="SUPFAM" id="SSF49879">
    <property type="entry name" value="SMAD/FHA domain"/>
    <property type="match status" value="1"/>
</dbReference>
<dbReference type="Proteomes" id="UP000049077">
    <property type="component" value="Unassembled WGS sequence"/>
</dbReference>
<dbReference type="EMBL" id="CCJV01000063">
    <property type="protein sequence ID" value="CDT16382.1"/>
    <property type="molecule type" value="Genomic_DNA"/>
</dbReference>
<evidence type="ECO:0000313" key="5">
    <source>
        <dbReference type="Proteomes" id="UP000049495"/>
    </source>
</evidence>
<dbReference type="EMBL" id="CCJX01000066">
    <property type="protein sequence ID" value="CDT17708.1"/>
    <property type="molecule type" value="Genomic_DNA"/>
</dbReference>
<dbReference type="Proteomes" id="UP000049495">
    <property type="component" value="Unassembled WGS sequence"/>
</dbReference>
<proteinExistence type="predicted"/>
<dbReference type="InterPro" id="IPR046883">
    <property type="entry name" value="T6SS_FHA_C"/>
</dbReference>
<keyword evidence="4" id="KW-1185">Reference proteome</keyword>
<dbReference type="InterPro" id="IPR008984">
    <property type="entry name" value="SMAD_FHA_dom_sf"/>
</dbReference>
<dbReference type="CDD" id="cd00060">
    <property type="entry name" value="FHA"/>
    <property type="match status" value="1"/>
</dbReference>
<evidence type="ECO:0000313" key="2">
    <source>
        <dbReference type="EMBL" id="CDT16382.1"/>
    </source>
</evidence>
<dbReference type="Gene3D" id="2.60.200.20">
    <property type="match status" value="1"/>
</dbReference>
<dbReference type="OrthoDB" id="273564at2"/>
<feature type="domain" description="FHA" evidence="1">
    <location>
        <begin position="28"/>
        <end position="78"/>
    </location>
</feature>
<dbReference type="GeneID" id="93903619"/>
<dbReference type="AlphaFoldDB" id="A0A4R3PD63"/>
<dbReference type="Pfam" id="PF20232">
    <property type="entry name" value="T6SS_FHA_C"/>
    <property type="match status" value="1"/>
</dbReference>
<dbReference type="RefSeq" id="WP_048661438.1">
    <property type="nucleotide sequence ID" value="NZ_AP025479.1"/>
</dbReference>
<name>A0A4R3PD63_9VIBR</name>
<gene>
    <name evidence="3" type="ORF">VCR4J5_1580028</name>
    <name evidence="2" type="ORF">VCR5J5_1550028</name>
</gene>
<organism evidence="2 5">
    <name type="scientific">Vibrio crassostreae</name>
    <dbReference type="NCBI Taxonomy" id="246167"/>
    <lineage>
        <taxon>Bacteria</taxon>
        <taxon>Pseudomonadati</taxon>
        <taxon>Pseudomonadota</taxon>
        <taxon>Gammaproteobacteria</taxon>
        <taxon>Vibrionales</taxon>
        <taxon>Vibrionaceae</taxon>
        <taxon>Vibrio</taxon>
    </lineage>
</organism>
<dbReference type="PROSITE" id="PS50006">
    <property type="entry name" value="FHA_DOMAIN"/>
    <property type="match status" value="1"/>
</dbReference>
<evidence type="ECO:0000259" key="1">
    <source>
        <dbReference type="PROSITE" id="PS50006"/>
    </source>
</evidence>